<reference evidence="4 5" key="1">
    <citation type="submission" date="2024-06" db="EMBL/GenBank/DDBJ databases">
        <title>The Natural Products Discovery Center: Release of the First 8490 Sequenced Strains for Exploring Actinobacteria Biosynthetic Diversity.</title>
        <authorList>
            <person name="Kalkreuter E."/>
            <person name="Kautsar S.A."/>
            <person name="Yang D."/>
            <person name="Bader C.D."/>
            <person name="Teijaro C.N."/>
            <person name="Fluegel L."/>
            <person name="Davis C.M."/>
            <person name="Simpson J.R."/>
            <person name="Lauterbach L."/>
            <person name="Steele A.D."/>
            <person name="Gui C."/>
            <person name="Meng S."/>
            <person name="Li G."/>
            <person name="Viehrig K."/>
            <person name="Ye F."/>
            <person name="Su P."/>
            <person name="Kiefer A.F."/>
            <person name="Nichols A."/>
            <person name="Cepeda A.J."/>
            <person name="Yan W."/>
            <person name="Fan B."/>
            <person name="Jiang Y."/>
            <person name="Adhikari A."/>
            <person name="Zheng C.-J."/>
            <person name="Schuster L."/>
            <person name="Cowan T.M."/>
            <person name="Smanski M.J."/>
            <person name="Chevrette M.G."/>
            <person name="De Carvalho L.P.S."/>
            <person name="Shen B."/>
        </authorList>
    </citation>
    <scope>NUCLEOTIDE SEQUENCE [LARGE SCALE GENOMIC DNA]</scope>
    <source>
        <strain evidence="4 5">NPDC000155</strain>
    </source>
</reference>
<protein>
    <submittedName>
        <fullName evidence="4">Aldolase/citrate lyase family protein</fullName>
    </submittedName>
</protein>
<comment type="cofactor">
    <cofactor evidence="1">
        <name>Mg(2+)</name>
        <dbReference type="ChEBI" id="CHEBI:18420"/>
    </cofactor>
</comment>
<organism evidence="4 5">
    <name type="scientific">Streptomyces lanatus</name>
    <dbReference type="NCBI Taxonomy" id="66900"/>
    <lineage>
        <taxon>Bacteria</taxon>
        <taxon>Bacillati</taxon>
        <taxon>Actinomycetota</taxon>
        <taxon>Actinomycetes</taxon>
        <taxon>Kitasatosporales</taxon>
        <taxon>Streptomycetaceae</taxon>
        <taxon>Streptomyces</taxon>
    </lineage>
</organism>
<dbReference type="Proteomes" id="UP001486207">
    <property type="component" value="Unassembled WGS sequence"/>
</dbReference>
<dbReference type="Pfam" id="PF22484">
    <property type="entry name" value="DUF6986"/>
    <property type="match status" value="1"/>
</dbReference>
<dbReference type="InterPro" id="IPR054255">
    <property type="entry name" value="DUF6986"/>
</dbReference>
<evidence type="ECO:0000256" key="2">
    <source>
        <dbReference type="ARBA" id="ARBA00022723"/>
    </source>
</evidence>
<evidence type="ECO:0000313" key="4">
    <source>
        <dbReference type="EMBL" id="MER7374979.1"/>
    </source>
</evidence>
<comment type="caution">
    <text evidence="4">The sequence shown here is derived from an EMBL/GenBank/DDBJ whole genome shotgun (WGS) entry which is preliminary data.</text>
</comment>
<keyword evidence="2" id="KW-0479">Metal-binding</keyword>
<evidence type="ECO:0000313" key="5">
    <source>
        <dbReference type="Proteomes" id="UP001486207"/>
    </source>
</evidence>
<dbReference type="PANTHER" id="PTHR32308:SF10">
    <property type="entry name" value="CITRATE LYASE SUBUNIT BETA"/>
    <property type="match status" value="1"/>
</dbReference>
<dbReference type="SUPFAM" id="SSF51621">
    <property type="entry name" value="Phosphoenolpyruvate/pyruvate domain"/>
    <property type="match status" value="1"/>
</dbReference>
<proteinExistence type="predicted"/>
<accession>A0ABV1XTP9</accession>
<dbReference type="PANTHER" id="PTHR32308">
    <property type="entry name" value="LYASE BETA SUBUNIT, PUTATIVE (AFU_ORTHOLOGUE AFUA_4G13030)-RELATED"/>
    <property type="match status" value="1"/>
</dbReference>
<name>A0ABV1XTP9_9ACTN</name>
<sequence>MGQGQQHKVSTSLAGAVSEEISASLAPVDAELERRYPGDPGTRQPVHTVYVPGDAFAADTVRTWGDQALELLDEHAPDAASFAAVLGLSDELAGPVHARVRAKLEREPIEDLRVDFEDGYHGKDEDQDAARAARLIAEAYENGTAAPYMGIRMKCMEVPVRDRGIRTLDIFLTGLMEAGGLPEGLVLTLPKVTYPEQVSAMVRLLEEFEKARGIEPGRIGFEIQIETSQSILATDGTATVARMIQAAEGRATGLHYGTFDYSACLGVSAAYQASDHPAADHAKAIMQVAAAGTGVRVSDGSTNVLPVGTTAKVHDAWRLHYGLTRRALARAYYQGWDMHPGHIPTRYAAVFAFYREGFEQAAARLARYVNRAGGDVMDEPATAKALSGYLLRGLDCGALDMGEVARLTGLTRADLEGFAAPRRGDLTVSAK</sequence>
<dbReference type="Gene3D" id="3.20.20.60">
    <property type="entry name" value="Phosphoenolpyruvate-binding domains"/>
    <property type="match status" value="1"/>
</dbReference>
<dbReference type="GO" id="GO:0016829">
    <property type="term" value="F:lyase activity"/>
    <property type="evidence" value="ECO:0007669"/>
    <property type="project" value="UniProtKB-KW"/>
</dbReference>
<dbReference type="RefSeq" id="WP_190071693.1">
    <property type="nucleotide sequence ID" value="NZ_BNBM01000008.1"/>
</dbReference>
<dbReference type="InterPro" id="IPR040442">
    <property type="entry name" value="Pyrv_kinase-like_dom_sf"/>
</dbReference>
<dbReference type="EMBL" id="JBEPFB010000008">
    <property type="protein sequence ID" value="MER7374979.1"/>
    <property type="molecule type" value="Genomic_DNA"/>
</dbReference>
<dbReference type="InterPro" id="IPR015813">
    <property type="entry name" value="Pyrv/PenolPyrv_kinase-like_dom"/>
</dbReference>
<keyword evidence="4" id="KW-0456">Lyase</keyword>
<keyword evidence="5" id="KW-1185">Reference proteome</keyword>
<keyword evidence="3" id="KW-0460">Magnesium</keyword>
<evidence type="ECO:0000256" key="3">
    <source>
        <dbReference type="ARBA" id="ARBA00022842"/>
    </source>
</evidence>
<evidence type="ECO:0000256" key="1">
    <source>
        <dbReference type="ARBA" id="ARBA00001946"/>
    </source>
</evidence>
<gene>
    <name evidence="4" type="ORF">ABT384_20320</name>
</gene>